<dbReference type="Gene3D" id="3.40.50.1820">
    <property type="entry name" value="alpha/beta hydrolase"/>
    <property type="match status" value="1"/>
</dbReference>
<gene>
    <name evidence="3" type="ORF">ASPVEDRAFT_65276</name>
</gene>
<evidence type="ECO:0000313" key="3">
    <source>
        <dbReference type="EMBL" id="OJJ06651.1"/>
    </source>
</evidence>
<dbReference type="InterPro" id="IPR013094">
    <property type="entry name" value="AB_hydrolase_3"/>
</dbReference>
<proteinExistence type="predicted"/>
<dbReference type="InterPro" id="IPR050300">
    <property type="entry name" value="GDXG_lipolytic_enzyme"/>
</dbReference>
<keyword evidence="4" id="KW-1185">Reference proteome</keyword>
<dbReference type="STRING" id="1036611.A0A1L9PYM8"/>
<dbReference type="Proteomes" id="UP000184073">
    <property type="component" value="Unassembled WGS sequence"/>
</dbReference>
<dbReference type="SUPFAM" id="SSF53474">
    <property type="entry name" value="alpha/beta-Hydrolases"/>
    <property type="match status" value="1"/>
</dbReference>
<evidence type="ECO:0000313" key="4">
    <source>
        <dbReference type="Proteomes" id="UP000184073"/>
    </source>
</evidence>
<dbReference type="RefSeq" id="XP_040672413.1">
    <property type="nucleotide sequence ID" value="XM_040815794.1"/>
</dbReference>
<dbReference type="PANTHER" id="PTHR48081:SF8">
    <property type="entry name" value="ALPHA_BETA HYDROLASE FOLD-3 DOMAIN-CONTAINING PROTEIN-RELATED"/>
    <property type="match status" value="1"/>
</dbReference>
<evidence type="ECO:0000256" key="1">
    <source>
        <dbReference type="ARBA" id="ARBA00022801"/>
    </source>
</evidence>
<organism evidence="3 4">
    <name type="scientific">Aspergillus versicolor CBS 583.65</name>
    <dbReference type="NCBI Taxonomy" id="1036611"/>
    <lineage>
        <taxon>Eukaryota</taxon>
        <taxon>Fungi</taxon>
        <taxon>Dikarya</taxon>
        <taxon>Ascomycota</taxon>
        <taxon>Pezizomycotina</taxon>
        <taxon>Eurotiomycetes</taxon>
        <taxon>Eurotiomycetidae</taxon>
        <taxon>Eurotiales</taxon>
        <taxon>Aspergillaceae</taxon>
        <taxon>Aspergillus</taxon>
        <taxon>Aspergillus subgen. Nidulantes</taxon>
    </lineage>
</organism>
<protein>
    <recommendedName>
        <fullName evidence="2">Alpha/beta hydrolase fold-3 domain-containing protein</fullName>
    </recommendedName>
</protein>
<feature type="domain" description="Alpha/beta hydrolase fold-3" evidence="2">
    <location>
        <begin position="91"/>
        <end position="322"/>
    </location>
</feature>
<dbReference type="InterPro" id="IPR029058">
    <property type="entry name" value="AB_hydrolase_fold"/>
</dbReference>
<dbReference type="GeneID" id="63731305"/>
<evidence type="ECO:0000259" key="2">
    <source>
        <dbReference type="Pfam" id="PF07859"/>
    </source>
</evidence>
<accession>A0A1L9PYM8</accession>
<dbReference type="VEuPathDB" id="FungiDB:ASPVEDRAFT_65276"/>
<dbReference type="Pfam" id="PF07859">
    <property type="entry name" value="Abhydrolase_3"/>
    <property type="match status" value="1"/>
</dbReference>
<reference evidence="4" key="1">
    <citation type="journal article" date="2017" name="Genome Biol.">
        <title>Comparative genomics reveals high biological diversity and specific adaptations in the industrially and medically important fungal genus Aspergillus.</title>
        <authorList>
            <person name="de Vries R.P."/>
            <person name="Riley R."/>
            <person name="Wiebenga A."/>
            <person name="Aguilar-Osorio G."/>
            <person name="Amillis S."/>
            <person name="Uchima C.A."/>
            <person name="Anderluh G."/>
            <person name="Asadollahi M."/>
            <person name="Askin M."/>
            <person name="Barry K."/>
            <person name="Battaglia E."/>
            <person name="Bayram O."/>
            <person name="Benocci T."/>
            <person name="Braus-Stromeyer S.A."/>
            <person name="Caldana C."/>
            <person name="Canovas D."/>
            <person name="Cerqueira G.C."/>
            <person name="Chen F."/>
            <person name="Chen W."/>
            <person name="Choi C."/>
            <person name="Clum A."/>
            <person name="Dos Santos R.A."/>
            <person name="Damasio A.R."/>
            <person name="Diallinas G."/>
            <person name="Emri T."/>
            <person name="Fekete E."/>
            <person name="Flipphi M."/>
            <person name="Freyberg S."/>
            <person name="Gallo A."/>
            <person name="Gournas C."/>
            <person name="Habgood R."/>
            <person name="Hainaut M."/>
            <person name="Harispe M.L."/>
            <person name="Henrissat B."/>
            <person name="Hilden K.S."/>
            <person name="Hope R."/>
            <person name="Hossain A."/>
            <person name="Karabika E."/>
            <person name="Karaffa L."/>
            <person name="Karanyi Z."/>
            <person name="Krasevec N."/>
            <person name="Kuo A."/>
            <person name="Kusch H."/>
            <person name="LaButti K."/>
            <person name="Lagendijk E.L."/>
            <person name="Lapidus A."/>
            <person name="Levasseur A."/>
            <person name="Lindquist E."/>
            <person name="Lipzen A."/>
            <person name="Logrieco A.F."/>
            <person name="MacCabe A."/>
            <person name="Maekelae M.R."/>
            <person name="Malavazi I."/>
            <person name="Melin P."/>
            <person name="Meyer V."/>
            <person name="Mielnichuk N."/>
            <person name="Miskei M."/>
            <person name="Molnar A.P."/>
            <person name="Mule G."/>
            <person name="Ngan C.Y."/>
            <person name="Orejas M."/>
            <person name="Orosz E."/>
            <person name="Ouedraogo J.P."/>
            <person name="Overkamp K.M."/>
            <person name="Park H.-S."/>
            <person name="Perrone G."/>
            <person name="Piumi F."/>
            <person name="Punt P.J."/>
            <person name="Ram A.F."/>
            <person name="Ramon A."/>
            <person name="Rauscher S."/>
            <person name="Record E."/>
            <person name="Riano-Pachon D.M."/>
            <person name="Robert V."/>
            <person name="Roehrig J."/>
            <person name="Ruller R."/>
            <person name="Salamov A."/>
            <person name="Salih N.S."/>
            <person name="Samson R.A."/>
            <person name="Sandor E."/>
            <person name="Sanguinetti M."/>
            <person name="Schuetze T."/>
            <person name="Sepcic K."/>
            <person name="Shelest E."/>
            <person name="Sherlock G."/>
            <person name="Sophianopoulou V."/>
            <person name="Squina F.M."/>
            <person name="Sun H."/>
            <person name="Susca A."/>
            <person name="Todd R.B."/>
            <person name="Tsang A."/>
            <person name="Unkles S.E."/>
            <person name="van de Wiele N."/>
            <person name="van Rossen-Uffink D."/>
            <person name="Oliveira J.V."/>
            <person name="Vesth T.C."/>
            <person name="Visser J."/>
            <person name="Yu J.-H."/>
            <person name="Zhou M."/>
            <person name="Andersen M.R."/>
            <person name="Archer D.B."/>
            <person name="Baker S.E."/>
            <person name="Benoit I."/>
            <person name="Brakhage A.A."/>
            <person name="Braus G.H."/>
            <person name="Fischer R."/>
            <person name="Frisvad J.C."/>
            <person name="Goldman G.H."/>
            <person name="Houbraken J."/>
            <person name="Oakley B."/>
            <person name="Pocsi I."/>
            <person name="Scazzocchio C."/>
            <person name="Seiboth B."/>
            <person name="vanKuyk P.A."/>
            <person name="Wortman J."/>
            <person name="Dyer P.S."/>
            <person name="Grigoriev I.V."/>
        </authorList>
    </citation>
    <scope>NUCLEOTIDE SEQUENCE [LARGE SCALE GENOMIC DNA]</scope>
    <source>
        <strain evidence="4">CBS 583.65</strain>
    </source>
</reference>
<dbReference type="GO" id="GO:0016787">
    <property type="term" value="F:hydrolase activity"/>
    <property type="evidence" value="ECO:0007669"/>
    <property type="project" value="UniProtKB-KW"/>
</dbReference>
<dbReference type="AlphaFoldDB" id="A0A1L9PYM8"/>
<dbReference type="EMBL" id="KV878135">
    <property type="protein sequence ID" value="OJJ06651.1"/>
    <property type="molecule type" value="Genomic_DNA"/>
</dbReference>
<name>A0A1L9PYM8_ASPVE</name>
<keyword evidence="1" id="KW-0378">Hydrolase</keyword>
<sequence length="360" mass="39115">MDFSEYTGPSEEWIALARELPPAPALSTEELRAVTNKGREDVSAREMVEQGLHSKVSLRDHSIPTRDGATIPGRSYRPAGVDASQSLPIYIHLHGGGFLFGTLDSEDAACARLVATLAEQGVPIVVVNVNYRHAPEHKYPVAWNDTEDAFHWVHDHLSEIGGDGENLVMGGVSAGGWLTASTAIAQATGNDKSLAARPRIKGQVLIIPGLVHYDCYEAQVKRLRDPRVSSWVENRDAPVIPFERVQLFFEALGLKEAKGLDADLRLNPGNVSAEQVKGLPPATFGVAGMDPLRDEGLLFAQLLAENGVPTKTNVFKGVPHGFRRYGDRLSASKKWDETIVEGIKWALSNPAAGPFEINAF</sequence>
<dbReference type="OrthoDB" id="408631at2759"/>
<dbReference type="PANTHER" id="PTHR48081">
    <property type="entry name" value="AB HYDROLASE SUPERFAMILY PROTEIN C4A8.06C"/>
    <property type="match status" value="1"/>
</dbReference>